<feature type="compositionally biased region" description="Pro residues" evidence="1">
    <location>
        <begin position="550"/>
        <end position="559"/>
    </location>
</feature>
<feature type="domain" description="BTB" evidence="2">
    <location>
        <begin position="36"/>
        <end position="101"/>
    </location>
</feature>
<protein>
    <submittedName>
        <fullName evidence="3">BTB/POZ domain-containing protein 18</fullName>
    </submittedName>
</protein>
<accession>A0A6G1PUA8</accession>
<dbReference type="SUPFAM" id="SSF54695">
    <property type="entry name" value="POZ domain"/>
    <property type="match status" value="1"/>
</dbReference>
<feature type="region of interest" description="Disordered" evidence="1">
    <location>
        <begin position="1044"/>
        <end position="1128"/>
    </location>
</feature>
<feature type="compositionally biased region" description="Polar residues" evidence="1">
    <location>
        <begin position="871"/>
        <end position="886"/>
    </location>
</feature>
<feature type="region of interest" description="Disordered" evidence="1">
    <location>
        <begin position="538"/>
        <end position="562"/>
    </location>
</feature>
<feature type="compositionally biased region" description="Basic and acidic residues" evidence="1">
    <location>
        <begin position="760"/>
        <end position="773"/>
    </location>
</feature>
<feature type="compositionally biased region" description="Basic residues" evidence="1">
    <location>
        <begin position="465"/>
        <end position="494"/>
    </location>
</feature>
<evidence type="ECO:0000256" key="1">
    <source>
        <dbReference type="SAM" id="MobiDB-lite"/>
    </source>
</evidence>
<feature type="region of interest" description="Disordered" evidence="1">
    <location>
        <begin position="587"/>
        <end position="609"/>
    </location>
</feature>
<dbReference type="InterPro" id="IPR011333">
    <property type="entry name" value="SKP1/BTB/POZ_sf"/>
</dbReference>
<feature type="region of interest" description="Disordered" evidence="1">
    <location>
        <begin position="455"/>
        <end position="507"/>
    </location>
</feature>
<evidence type="ECO:0000313" key="4">
    <source>
        <dbReference type="Proteomes" id="UP000503349"/>
    </source>
</evidence>
<dbReference type="GO" id="GO:0032968">
    <property type="term" value="P:positive regulation of transcription elongation by RNA polymerase II"/>
    <property type="evidence" value="ECO:0007669"/>
    <property type="project" value="InterPro"/>
</dbReference>
<evidence type="ECO:0000259" key="2">
    <source>
        <dbReference type="PROSITE" id="PS50097"/>
    </source>
</evidence>
<feature type="region of interest" description="Disordered" evidence="1">
    <location>
        <begin position="670"/>
        <end position="773"/>
    </location>
</feature>
<feature type="compositionally biased region" description="Low complexity" evidence="1">
    <location>
        <begin position="538"/>
        <end position="549"/>
    </location>
</feature>
<keyword evidence="4" id="KW-1185">Reference proteome</keyword>
<reference evidence="3 4" key="1">
    <citation type="submission" date="2019-02" db="EMBL/GenBank/DDBJ databases">
        <title>Opniocepnalus argus genome.</title>
        <authorList>
            <person name="Zhou C."/>
            <person name="Xiao S."/>
        </authorList>
    </citation>
    <scope>NUCLEOTIDE SEQUENCE [LARGE SCALE GENOMIC DNA]</scope>
    <source>
        <strain evidence="3">OARG1902GOOAL</strain>
        <tissue evidence="3">Muscle</tissue>
    </source>
</reference>
<feature type="compositionally biased region" description="Polar residues" evidence="1">
    <location>
        <begin position="496"/>
        <end position="507"/>
    </location>
</feature>
<dbReference type="AlphaFoldDB" id="A0A6G1PUA8"/>
<dbReference type="InterPro" id="IPR042915">
    <property type="entry name" value="BTBD18"/>
</dbReference>
<reference evidence="4" key="2">
    <citation type="submission" date="2019-02" db="EMBL/GenBank/DDBJ databases">
        <title>Opniocepnalus argus Var Kimnra genome.</title>
        <authorList>
            <person name="Zhou C."/>
            <person name="Xiao S."/>
        </authorList>
    </citation>
    <scope>NUCLEOTIDE SEQUENCE [LARGE SCALE GENOMIC DNA]</scope>
</reference>
<dbReference type="EMBL" id="CM015720">
    <property type="protein sequence ID" value="KAF3693921.1"/>
    <property type="molecule type" value="Genomic_DNA"/>
</dbReference>
<dbReference type="InterPro" id="IPR000210">
    <property type="entry name" value="BTB/POZ_dom"/>
</dbReference>
<feature type="compositionally biased region" description="Basic and acidic residues" evidence="1">
    <location>
        <begin position="1044"/>
        <end position="1055"/>
    </location>
</feature>
<dbReference type="Proteomes" id="UP000503349">
    <property type="component" value="Chromosome 9"/>
</dbReference>
<dbReference type="PROSITE" id="PS50097">
    <property type="entry name" value="BTB"/>
    <property type="match status" value="1"/>
</dbReference>
<dbReference type="PANTHER" id="PTHR47639:SF1">
    <property type="entry name" value="BTB_POZ DOMAIN-CONTAINING PROTEIN 18"/>
    <property type="match status" value="1"/>
</dbReference>
<proteinExistence type="predicted"/>
<dbReference type="Pfam" id="PF00651">
    <property type="entry name" value="BTB"/>
    <property type="match status" value="1"/>
</dbReference>
<dbReference type="PANTHER" id="PTHR47639">
    <property type="entry name" value="BTB/POZ DOMAIN-CONTAINING PROTEIN 18"/>
    <property type="match status" value="1"/>
</dbReference>
<feature type="compositionally biased region" description="Polar residues" evidence="1">
    <location>
        <begin position="692"/>
        <end position="713"/>
    </location>
</feature>
<evidence type="ECO:0000313" key="3">
    <source>
        <dbReference type="EMBL" id="KAF3693921.1"/>
    </source>
</evidence>
<gene>
    <name evidence="3" type="ORF">EXN66_Car009597</name>
</gene>
<name>A0A6G1PUA8_CHAAH</name>
<feature type="compositionally biased region" description="Basic residues" evidence="1">
    <location>
        <begin position="737"/>
        <end position="748"/>
    </location>
</feature>
<feature type="region of interest" description="Disordered" evidence="1">
    <location>
        <begin position="856"/>
        <end position="940"/>
    </location>
</feature>
<feature type="compositionally biased region" description="Acidic residues" evidence="1">
    <location>
        <begin position="1112"/>
        <end position="1124"/>
    </location>
</feature>
<dbReference type="Gene3D" id="3.30.710.10">
    <property type="entry name" value="Potassium Channel Kv1.1, Chain A"/>
    <property type="match status" value="1"/>
</dbReference>
<organism evidence="3 4">
    <name type="scientific">Channa argus</name>
    <name type="common">Northern snakehead</name>
    <name type="synonym">Ophicephalus argus</name>
    <dbReference type="NCBI Taxonomy" id="215402"/>
    <lineage>
        <taxon>Eukaryota</taxon>
        <taxon>Metazoa</taxon>
        <taxon>Chordata</taxon>
        <taxon>Craniata</taxon>
        <taxon>Vertebrata</taxon>
        <taxon>Euteleostomi</taxon>
        <taxon>Actinopterygii</taxon>
        <taxon>Neopterygii</taxon>
        <taxon>Teleostei</taxon>
        <taxon>Neoteleostei</taxon>
        <taxon>Acanthomorphata</taxon>
        <taxon>Anabantaria</taxon>
        <taxon>Anabantiformes</taxon>
        <taxon>Channoidei</taxon>
        <taxon>Channidae</taxon>
        <taxon>Channa</taxon>
    </lineage>
</organism>
<sequence length="1157" mass="126711">MTTLTLDGEMWCYQKPGFEALLIAELQKQQQCSQFCDTLLKAGGVSVPAHSCVLSAISPRMSSALSSTPLAPGGQTHFLEFRTLGACTLLHMVRLLYSGEMVGEGEKEKQEAISAAAKLGIHGLVEVTKRDGNSKNEEGEGQHMDVGVQTEPLMPQESEGRWARWRRVVTDGSTILWKETQSDGEKDKCVQTEELQVNTAPPNHPAAFLETSNALQGLGQMDSHLVPPLIPYIPMSLICPQDQSEMPDYFSAPATSMQDSTAARHTSVAVLAPPYSSVFSSFLRFPTQSSHCGADPQTWWTGLQGADRGVVADECEEERLAQFQGNIPGFINYFLNSNKEEGFRRGRAVRRQRAGVGIARRAGRGERRARRPRARTAGRGRGGLMQIVDVQDVGVSRVQKLFLQRGGVRASRLGQGGGAVGRNLYLTTRELLKAAKSCQRRRRGKIWEFNQSADELPFSEGGRGGGKKHRKRKNTMQQLHRRVPTVGRPRRARAKQPNSSLLSSPAKQLYKDNTISASSPSLQPSPCLSLLSPAASYKSPASPLLHTTSLPPPAPPPNDDQPEHIERLLEEVMMGLDILTNKDVASHSQLPYPKSSSCASASSGNNLLQNKEGQTTDLLEAHPNFHGSTQVGIVANSKVSNLQHQGEGELDKILDHFLQTFEQHIDSCRTREEEEMGGENSTKNTERPQPVRCSQTTGWQQSDKAATQQSFSQPHKDPAPHAVPPKNTEEASQKARAPTRRQKKRQKSHYMFSLERKKKPTDPKPRIHPDRGPKQLQQIPVVKLVRIPVKLQGCSQTVKVKTPAKTKTSSSLVNYPCGNLSDKNQPACCGRKVYPIRSRLKQAHIMDSLFEGTPLLNRPAGGRQGRPKKNCQLSTNGESLTPQIQPQPVEPCGMEEQLENNYEKPEEEGIVQPQEATEGPTRRGKKRGAESDEESTNDAEVKKVRFEQVAQLTTLTHVQSSECADCVSEAATVDVEDGINVETFSLTSAGVGWQREEDDKKLVWNEVTIGETNGVLVDDKMDGGINEMINVDGDSDEIIDLEKDRDNSRDCEEKGCCQSRAPGVSPSSLVSPEAKGGSLGPTGSGEDEDIDVIGGSSPLPDPVIISWKASSEGEEDEEDEDIDVTGENTGYTLPAVFTASSEGELVNANYQNEMLSC</sequence>
<dbReference type="SMART" id="SM00225">
    <property type="entry name" value="BTB"/>
    <property type="match status" value="1"/>
</dbReference>